<keyword evidence="3" id="KW-1185">Reference proteome</keyword>
<evidence type="ECO:0000313" key="2">
    <source>
        <dbReference type="EMBL" id="TNN55314.1"/>
    </source>
</evidence>
<dbReference type="AlphaFoldDB" id="A0A4Z2GRM5"/>
<organism evidence="2 3">
    <name type="scientific">Liparis tanakae</name>
    <name type="common">Tanaka's snailfish</name>
    <dbReference type="NCBI Taxonomy" id="230148"/>
    <lineage>
        <taxon>Eukaryota</taxon>
        <taxon>Metazoa</taxon>
        <taxon>Chordata</taxon>
        <taxon>Craniata</taxon>
        <taxon>Vertebrata</taxon>
        <taxon>Euteleostomi</taxon>
        <taxon>Actinopterygii</taxon>
        <taxon>Neopterygii</taxon>
        <taxon>Teleostei</taxon>
        <taxon>Neoteleostei</taxon>
        <taxon>Acanthomorphata</taxon>
        <taxon>Eupercaria</taxon>
        <taxon>Perciformes</taxon>
        <taxon>Cottioidei</taxon>
        <taxon>Cottales</taxon>
        <taxon>Liparidae</taxon>
        <taxon>Liparis</taxon>
    </lineage>
</organism>
<evidence type="ECO:0000313" key="3">
    <source>
        <dbReference type="Proteomes" id="UP000314294"/>
    </source>
</evidence>
<name>A0A4Z2GRM5_9TELE</name>
<gene>
    <name evidence="2" type="ORF">EYF80_034446</name>
</gene>
<dbReference type="EMBL" id="SRLO01000459">
    <property type="protein sequence ID" value="TNN55314.1"/>
    <property type="molecule type" value="Genomic_DNA"/>
</dbReference>
<dbReference type="Proteomes" id="UP000314294">
    <property type="component" value="Unassembled WGS sequence"/>
</dbReference>
<comment type="caution">
    <text evidence="2">The sequence shown here is derived from an EMBL/GenBank/DDBJ whole genome shotgun (WGS) entry which is preliminary data.</text>
</comment>
<feature type="compositionally biased region" description="Basic and acidic residues" evidence="1">
    <location>
        <begin position="52"/>
        <end position="64"/>
    </location>
</feature>
<feature type="region of interest" description="Disordered" evidence="1">
    <location>
        <begin position="40"/>
        <end position="64"/>
    </location>
</feature>
<accession>A0A4Z2GRM5</accession>
<proteinExistence type="predicted"/>
<reference evidence="2 3" key="1">
    <citation type="submission" date="2019-03" db="EMBL/GenBank/DDBJ databases">
        <title>First draft genome of Liparis tanakae, snailfish: a comprehensive survey of snailfish specific genes.</title>
        <authorList>
            <person name="Kim W."/>
            <person name="Song I."/>
            <person name="Jeong J.-H."/>
            <person name="Kim D."/>
            <person name="Kim S."/>
            <person name="Ryu S."/>
            <person name="Song J.Y."/>
            <person name="Lee S.K."/>
        </authorList>
    </citation>
    <scope>NUCLEOTIDE SEQUENCE [LARGE SCALE GENOMIC DNA]</scope>
    <source>
        <tissue evidence="2">Muscle</tissue>
    </source>
</reference>
<evidence type="ECO:0000256" key="1">
    <source>
        <dbReference type="SAM" id="MobiDB-lite"/>
    </source>
</evidence>
<protein>
    <submittedName>
        <fullName evidence="2">Uncharacterized protein</fullName>
    </submittedName>
</protein>
<sequence>MTLSVVVSWIKERLEWTKNISGTQIFFTRRLSKLVTPRLGNPPSCTCEPNTEENKDSIHLHGSHSPEDGPLLSLRIGSPRGFGSLCLAETFPSFPSPAPETIRGMKNSSGRHTELFYGLSRKHPTFAPPRNTNSPNDAAHSSVKVNVYEYLGYTTWSPGLSQILK</sequence>